<evidence type="ECO:0000256" key="3">
    <source>
        <dbReference type="ARBA" id="ARBA00023163"/>
    </source>
</evidence>
<evidence type="ECO:0000256" key="2">
    <source>
        <dbReference type="ARBA" id="ARBA00023125"/>
    </source>
</evidence>
<evidence type="ECO:0000256" key="4">
    <source>
        <dbReference type="SAM" id="MobiDB-lite"/>
    </source>
</evidence>
<dbReference type="SUPFAM" id="SSF55781">
    <property type="entry name" value="GAF domain-like"/>
    <property type="match status" value="1"/>
</dbReference>
<reference evidence="6 7" key="1">
    <citation type="submission" date="2019-03" db="EMBL/GenBank/DDBJ databases">
        <title>Paraburkholderia sp. 7MH5, isolated from subtropical forest soil.</title>
        <authorList>
            <person name="Gao Z.-H."/>
            <person name="Qiu L.-H."/>
        </authorList>
    </citation>
    <scope>NUCLEOTIDE SEQUENCE [LARGE SCALE GENOMIC DNA]</scope>
    <source>
        <strain evidence="6 7">7MH5</strain>
    </source>
</reference>
<gene>
    <name evidence="6" type="ORF">E1956_24610</name>
</gene>
<dbReference type="PROSITE" id="PS51078">
    <property type="entry name" value="ICLR_ED"/>
    <property type="match status" value="1"/>
</dbReference>
<dbReference type="InterPro" id="IPR050707">
    <property type="entry name" value="HTH_MetabolicPath_Reg"/>
</dbReference>
<dbReference type="InterPro" id="IPR014757">
    <property type="entry name" value="Tscrpt_reg_IclR_C"/>
</dbReference>
<dbReference type="GO" id="GO:0003700">
    <property type="term" value="F:DNA-binding transcription factor activity"/>
    <property type="evidence" value="ECO:0007669"/>
    <property type="project" value="TreeGrafter"/>
</dbReference>
<dbReference type="OrthoDB" id="8858707at2"/>
<dbReference type="PANTHER" id="PTHR30136:SF35">
    <property type="entry name" value="HTH-TYPE TRANSCRIPTIONAL REGULATOR RV1719"/>
    <property type="match status" value="1"/>
</dbReference>
<feature type="domain" description="IclR-ED" evidence="5">
    <location>
        <begin position="65"/>
        <end position="272"/>
    </location>
</feature>
<dbReference type="Gene3D" id="1.10.10.10">
    <property type="entry name" value="Winged helix-like DNA-binding domain superfamily/Winged helix DNA-binding domain"/>
    <property type="match status" value="1"/>
</dbReference>
<proteinExistence type="predicted"/>
<name>A0A4P7CVQ9_9BURK</name>
<dbReference type="GO" id="GO:0045892">
    <property type="term" value="P:negative regulation of DNA-templated transcription"/>
    <property type="evidence" value="ECO:0007669"/>
    <property type="project" value="TreeGrafter"/>
</dbReference>
<keyword evidence="2" id="KW-0238">DNA-binding</keyword>
<keyword evidence="3" id="KW-0804">Transcription</keyword>
<protein>
    <submittedName>
        <fullName evidence="6">IclR family transcriptional regulator</fullName>
    </submittedName>
</protein>
<dbReference type="InterPro" id="IPR029016">
    <property type="entry name" value="GAF-like_dom_sf"/>
</dbReference>
<keyword evidence="7" id="KW-1185">Reference proteome</keyword>
<evidence type="ECO:0000313" key="6">
    <source>
        <dbReference type="EMBL" id="QBR00251.1"/>
    </source>
</evidence>
<dbReference type="Pfam" id="PF09339">
    <property type="entry name" value="HTH_IclR"/>
    <property type="match status" value="1"/>
</dbReference>
<dbReference type="Pfam" id="PF01614">
    <property type="entry name" value="IclR_C"/>
    <property type="match status" value="1"/>
</dbReference>
<feature type="region of interest" description="Disordered" evidence="4">
    <location>
        <begin position="213"/>
        <end position="239"/>
    </location>
</feature>
<dbReference type="EMBL" id="CP038149">
    <property type="protein sequence ID" value="QBR00251.1"/>
    <property type="molecule type" value="Genomic_DNA"/>
</dbReference>
<feature type="compositionally biased region" description="Gly residues" evidence="4">
    <location>
        <begin position="213"/>
        <end position="235"/>
    </location>
</feature>
<evidence type="ECO:0000256" key="1">
    <source>
        <dbReference type="ARBA" id="ARBA00023015"/>
    </source>
</evidence>
<sequence length="275" mass="28935">MDVKLVARTLDVFELFAAEQRPLPLVEMARLLDVPASSCLALARTLVSRGYLYEVRKRGGYYPTRRLQLLAQAIDAVDPVVEMMHPRLVELRDASGETVVLGKIHGAAVVYLDVVESAKAVRYACEPGAQRPLHANSIGNAIFGELAPEAQAALGAKLAFERYTEATVTSLEALVEQAAAAKARGWYANLGESAPELSAVAVALDFGGAPSGGAPSGGAPSGGAPSGGAPSGGDLYGLSIGGPTERIRQHLDAHVQTLLEAKARILANWRENDMP</sequence>
<evidence type="ECO:0000259" key="5">
    <source>
        <dbReference type="PROSITE" id="PS51078"/>
    </source>
</evidence>
<organism evidence="6 7">
    <name type="scientific">Paraburkholderia pallida</name>
    <dbReference type="NCBI Taxonomy" id="2547399"/>
    <lineage>
        <taxon>Bacteria</taxon>
        <taxon>Pseudomonadati</taxon>
        <taxon>Pseudomonadota</taxon>
        <taxon>Betaproteobacteria</taxon>
        <taxon>Burkholderiales</taxon>
        <taxon>Burkholderiaceae</taxon>
        <taxon>Paraburkholderia</taxon>
    </lineage>
</organism>
<dbReference type="PANTHER" id="PTHR30136">
    <property type="entry name" value="HELIX-TURN-HELIX TRANSCRIPTIONAL REGULATOR, ICLR FAMILY"/>
    <property type="match status" value="1"/>
</dbReference>
<dbReference type="InterPro" id="IPR036390">
    <property type="entry name" value="WH_DNA-bd_sf"/>
</dbReference>
<dbReference type="KEGG" id="ppai:E1956_24610"/>
<dbReference type="GO" id="GO:0003677">
    <property type="term" value="F:DNA binding"/>
    <property type="evidence" value="ECO:0007669"/>
    <property type="project" value="UniProtKB-KW"/>
</dbReference>
<dbReference type="RefSeq" id="WP_134753740.1">
    <property type="nucleotide sequence ID" value="NZ_CP038149.1"/>
</dbReference>
<dbReference type="Proteomes" id="UP000295727">
    <property type="component" value="Chromosome 2"/>
</dbReference>
<evidence type="ECO:0000313" key="7">
    <source>
        <dbReference type="Proteomes" id="UP000295727"/>
    </source>
</evidence>
<dbReference type="AlphaFoldDB" id="A0A4P7CVQ9"/>
<dbReference type="SUPFAM" id="SSF46785">
    <property type="entry name" value="Winged helix' DNA-binding domain"/>
    <property type="match status" value="1"/>
</dbReference>
<dbReference type="InterPro" id="IPR005471">
    <property type="entry name" value="Tscrpt_reg_IclR_N"/>
</dbReference>
<dbReference type="SMART" id="SM00346">
    <property type="entry name" value="HTH_ICLR"/>
    <property type="match status" value="1"/>
</dbReference>
<dbReference type="InterPro" id="IPR036388">
    <property type="entry name" value="WH-like_DNA-bd_sf"/>
</dbReference>
<accession>A0A4P7CVQ9</accession>
<dbReference type="Gene3D" id="3.30.450.40">
    <property type="match status" value="1"/>
</dbReference>
<keyword evidence="1" id="KW-0805">Transcription regulation</keyword>